<sequence>MGLTNMPISEWKTRWMLDIGDILICLEQQNGWSTPTPLPDMFVRFPPLGKKDGNDGGEDDYDDSDDEEEETPIAPLDYERVFRLEHLSTKGVVIYDPSHHNPTQTFRRQH</sequence>
<proteinExistence type="predicted"/>
<name>A0ABR0PP93_GOSAR</name>
<feature type="compositionally biased region" description="Acidic residues" evidence="1">
    <location>
        <begin position="55"/>
        <end position="71"/>
    </location>
</feature>
<evidence type="ECO:0000313" key="3">
    <source>
        <dbReference type="Proteomes" id="UP001358586"/>
    </source>
</evidence>
<dbReference type="EMBL" id="JARKNE010000006">
    <property type="protein sequence ID" value="KAK5826086.1"/>
    <property type="molecule type" value="Genomic_DNA"/>
</dbReference>
<comment type="caution">
    <text evidence="2">The sequence shown here is derived from an EMBL/GenBank/DDBJ whole genome shotgun (WGS) entry which is preliminary data.</text>
</comment>
<protein>
    <submittedName>
        <fullName evidence="2">Uncharacterized protein</fullName>
    </submittedName>
</protein>
<reference evidence="2 3" key="1">
    <citation type="submission" date="2023-03" db="EMBL/GenBank/DDBJ databases">
        <title>WGS of Gossypium arboreum.</title>
        <authorList>
            <person name="Yu D."/>
        </authorList>
    </citation>
    <scope>NUCLEOTIDE SEQUENCE [LARGE SCALE GENOMIC DNA]</scope>
    <source>
        <tissue evidence="2">Leaf</tissue>
    </source>
</reference>
<accession>A0ABR0PP93</accession>
<feature type="region of interest" description="Disordered" evidence="1">
    <location>
        <begin position="44"/>
        <end position="75"/>
    </location>
</feature>
<gene>
    <name evidence="2" type="ORF">PVK06_020995</name>
</gene>
<organism evidence="2 3">
    <name type="scientific">Gossypium arboreum</name>
    <name type="common">Tree cotton</name>
    <name type="synonym">Gossypium nanking</name>
    <dbReference type="NCBI Taxonomy" id="29729"/>
    <lineage>
        <taxon>Eukaryota</taxon>
        <taxon>Viridiplantae</taxon>
        <taxon>Streptophyta</taxon>
        <taxon>Embryophyta</taxon>
        <taxon>Tracheophyta</taxon>
        <taxon>Spermatophyta</taxon>
        <taxon>Magnoliopsida</taxon>
        <taxon>eudicotyledons</taxon>
        <taxon>Gunneridae</taxon>
        <taxon>Pentapetalae</taxon>
        <taxon>rosids</taxon>
        <taxon>malvids</taxon>
        <taxon>Malvales</taxon>
        <taxon>Malvaceae</taxon>
        <taxon>Malvoideae</taxon>
        <taxon>Gossypium</taxon>
    </lineage>
</organism>
<evidence type="ECO:0000313" key="2">
    <source>
        <dbReference type="EMBL" id="KAK5826086.1"/>
    </source>
</evidence>
<evidence type="ECO:0000256" key="1">
    <source>
        <dbReference type="SAM" id="MobiDB-lite"/>
    </source>
</evidence>
<dbReference type="Proteomes" id="UP001358586">
    <property type="component" value="Chromosome 6"/>
</dbReference>
<keyword evidence="3" id="KW-1185">Reference proteome</keyword>